<accession>A0A6S6TMF6</accession>
<dbReference type="PANTHER" id="PTHR45663">
    <property type="entry name" value="GEO12009P1"/>
    <property type="match status" value="1"/>
</dbReference>
<evidence type="ECO:0000313" key="6">
    <source>
        <dbReference type="EMBL" id="CAA6820435.1"/>
    </source>
</evidence>
<dbReference type="PROSITE" id="PS00194">
    <property type="entry name" value="THIOREDOXIN_1"/>
    <property type="match status" value="1"/>
</dbReference>
<dbReference type="InterPro" id="IPR036249">
    <property type="entry name" value="Thioredoxin-like_sf"/>
</dbReference>
<evidence type="ECO:0000256" key="3">
    <source>
        <dbReference type="ARBA" id="ARBA00023157"/>
    </source>
</evidence>
<dbReference type="GO" id="GO:0005737">
    <property type="term" value="C:cytoplasm"/>
    <property type="evidence" value="ECO:0007669"/>
    <property type="project" value="TreeGrafter"/>
</dbReference>
<dbReference type="Gene3D" id="3.40.30.10">
    <property type="entry name" value="Glutaredoxin"/>
    <property type="match status" value="1"/>
</dbReference>
<keyword evidence="2" id="KW-0249">Electron transport</keyword>
<dbReference type="SUPFAM" id="SSF52833">
    <property type="entry name" value="Thioredoxin-like"/>
    <property type="match status" value="1"/>
</dbReference>
<evidence type="ECO:0000259" key="5">
    <source>
        <dbReference type="PROSITE" id="PS51352"/>
    </source>
</evidence>
<gene>
    <name evidence="6" type="ORF">HELGO_WM52548</name>
</gene>
<name>A0A6S6TMF6_9BACT</name>
<dbReference type="GO" id="GO:0015035">
    <property type="term" value="F:protein-disulfide reductase activity"/>
    <property type="evidence" value="ECO:0007669"/>
    <property type="project" value="TreeGrafter"/>
</dbReference>
<dbReference type="AlphaFoldDB" id="A0A6S6TMF6"/>
<keyword evidence="3" id="KW-1015">Disulfide bond</keyword>
<dbReference type="InterPro" id="IPR013766">
    <property type="entry name" value="Thioredoxin_domain"/>
</dbReference>
<dbReference type="InterPro" id="IPR017937">
    <property type="entry name" value="Thioredoxin_CS"/>
</dbReference>
<reference evidence="6" key="1">
    <citation type="submission" date="2020-01" db="EMBL/GenBank/DDBJ databases">
        <authorList>
            <person name="Meier V. D."/>
            <person name="Meier V D."/>
        </authorList>
    </citation>
    <scope>NUCLEOTIDE SEQUENCE</scope>
    <source>
        <strain evidence="6">HLG_WM_MAG_03</strain>
    </source>
</reference>
<evidence type="ECO:0000256" key="4">
    <source>
        <dbReference type="ARBA" id="ARBA00023284"/>
    </source>
</evidence>
<dbReference type="CDD" id="cd02947">
    <property type="entry name" value="TRX_family"/>
    <property type="match status" value="1"/>
</dbReference>
<dbReference type="PROSITE" id="PS51352">
    <property type="entry name" value="THIOREDOXIN_2"/>
    <property type="match status" value="1"/>
</dbReference>
<keyword evidence="1" id="KW-0813">Transport</keyword>
<sequence length="139" mass="15492">MENLKVVCPECNHINTLNNESTICIHCEADLDEPFPVEVNDESCNIHIKENEIAVLVDFYSTTCGPCMAMYDDYEDAALAFGLSVRFLKIDADKYQKVAQAYGVGALPTIIAFKKGVEVNRVSQQLSQVELDLWAKSLV</sequence>
<protein>
    <recommendedName>
        <fullName evidence="5">Thioredoxin domain-containing protein</fullName>
    </recommendedName>
</protein>
<evidence type="ECO:0000256" key="2">
    <source>
        <dbReference type="ARBA" id="ARBA00022982"/>
    </source>
</evidence>
<proteinExistence type="predicted"/>
<keyword evidence="4" id="KW-0676">Redox-active center</keyword>
<feature type="domain" description="Thioredoxin" evidence="5">
    <location>
        <begin position="29"/>
        <end position="139"/>
    </location>
</feature>
<evidence type="ECO:0000256" key="1">
    <source>
        <dbReference type="ARBA" id="ARBA00022448"/>
    </source>
</evidence>
<dbReference type="EMBL" id="CACVAR010000312">
    <property type="protein sequence ID" value="CAA6820435.1"/>
    <property type="molecule type" value="Genomic_DNA"/>
</dbReference>
<organism evidence="6">
    <name type="scientific">uncultured Sulfurovum sp</name>
    <dbReference type="NCBI Taxonomy" id="269237"/>
    <lineage>
        <taxon>Bacteria</taxon>
        <taxon>Pseudomonadati</taxon>
        <taxon>Campylobacterota</taxon>
        <taxon>Epsilonproteobacteria</taxon>
        <taxon>Campylobacterales</taxon>
        <taxon>Sulfurovaceae</taxon>
        <taxon>Sulfurovum</taxon>
        <taxon>environmental samples</taxon>
    </lineage>
</organism>
<dbReference type="Pfam" id="PF00085">
    <property type="entry name" value="Thioredoxin"/>
    <property type="match status" value="1"/>
</dbReference>
<dbReference type="PANTHER" id="PTHR45663:SF11">
    <property type="entry name" value="GEO12009P1"/>
    <property type="match status" value="1"/>
</dbReference>